<dbReference type="SUPFAM" id="SSF52540">
    <property type="entry name" value="P-loop containing nucleoside triphosphate hydrolases"/>
    <property type="match status" value="1"/>
</dbReference>
<dbReference type="InterPro" id="IPR027417">
    <property type="entry name" value="P-loop_NTPase"/>
</dbReference>
<reference evidence="1 2" key="1">
    <citation type="submission" date="2020-03" db="EMBL/GenBank/DDBJ databases">
        <title>Assessment of the enzymatic potential of alkaline-tolerant lipase obtained from Bacillus luteus H11 (technogenic soil) for the bioremediation of saline soils contaminated with petroleum substances.</title>
        <authorList>
            <person name="Kalwasinska A."/>
        </authorList>
    </citation>
    <scope>NUCLEOTIDE SEQUENCE [LARGE SCALE GENOMIC DNA]</scope>
    <source>
        <strain evidence="1 2">H11</strain>
    </source>
</reference>
<name>A0A969Q106_9BACI</name>
<accession>A0A969Q106</accession>
<sequence>MKIYGLYGKSGTGKSHRATEVAEQTGAAAIIDDGLLIKEGRRLAGRSAKNEQLLLAAVKRAVFHAEAHRNEVKQALADHELQSLLVLGTSKRMVRTILRALNLPDPSEWIAISEIQTEEETLHAGQQRGRNLHVIPILPEEVGTAFAGSWFRKLLIRLRRREQEVLVVKPVYTGKDRIVISPKCLKDMTRIHEHPGIRLEQIQTGFEQIAVQISTSQEVTIADIAFWKKHLEQAVRTQLGMICTVHVKWKRIIIDNA</sequence>
<dbReference type="EMBL" id="JAATHJ010000039">
    <property type="protein sequence ID" value="NJP39122.1"/>
    <property type="molecule type" value="Genomic_DNA"/>
</dbReference>
<evidence type="ECO:0000313" key="1">
    <source>
        <dbReference type="EMBL" id="NJP39122.1"/>
    </source>
</evidence>
<dbReference type="Proteomes" id="UP000752012">
    <property type="component" value="Unassembled WGS sequence"/>
</dbReference>
<keyword evidence="2" id="KW-1185">Reference proteome</keyword>
<comment type="caution">
    <text evidence="1">The sequence shown here is derived from an EMBL/GenBank/DDBJ whole genome shotgun (WGS) entry which is preliminary data.</text>
</comment>
<organism evidence="1 2">
    <name type="scientific">Alkalicoccus luteus</name>
    <dbReference type="NCBI Taxonomy" id="1237094"/>
    <lineage>
        <taxon>Bacteria</taxon>
        <taxon>Bacillati</taxon>
        <taxon>Bacillota</taxon>
        <taxon>Bacilli</taxon>
        <taxon>Bacillales</taxon>
        <taxon>Bacillaceae</taxon>
        <taxon>Alkalicoccus</taxon>
    </lineage>
</organism>
<evidence type="ECO:0000313" key="2">
    <source>
        <dbReference type="Proteomes" id="UP000752012"/>
    </source>
</evidence>
<proteinExistence type="predicted"/>
<dbReference type="RefSeq" id="WP_168009245.1">
    <property type="nucleotide sequence ID" value="NZ_JAATHJ010000039.1"/>
</dbReference>
<protein>
    <submittedName>
        <fullName evidence="1">Uncharacterized protein</fullName>
    </submittedName>
</protein>
<gene>
    <name evidence="1" type="ORF">HCN83_16245</name>
</gene>
<dbReference type="AlphaFoldDB" id="A0A969Q106"/>